<evidence type="ECO:0000256" key="2">
    <source>
        <dbReference type="ARBA" id="ARBA00007362"/>
    </source>
</evidence>
<feature type="transmembrane region" description="Helical" evidence="7">
    <location>
        <begin position="120"/>
        <end position="137"/>
    </location>
</feature>
<evidence type="ECO:0000256" key="4">
    <source>
        <dbReference type="ARBA" id="ARBA00022692"/>
    </source>
</evidence>
<dbReference type="InterPro" id="IPR037185">
    <property type="entry name" value="EmrE-like"/>
</dbReference>
<comment type="subcellular location">
    <subcellularLocation>
        <location evidence="1">Cell membrane</location>
        <topology evidence="1">Multi-pass membrane protein</topology>
    </subcellularLocation>
</comment>
<evidence type="ECO:0000259" key="8">
    <source>
        <dbReference type="Pfam" id="PF00892"/>
    </source>
</evidence>
<feature type="domain" description="EamA" evidence="8">
    <location>
        <begin position="5"/>
        <end position="132"/>
    </location>
</feature>
<sequence>MKGLSLLLCLIWGFNFVIMKLGNGAFEPVQFAALRFLTGTLLLFGILFWKRVTYPDRHTMKWYILCGILQTTYFNIAIQISLNYINAGLTSVLTYSMPLFLSIMAHFLIPGERLNTRKTIGIATGIMGLLFAMDIHLGGNLWAMLLGVSSAIAWALSNLIIKLQLQHCDKTQFTTWQMAFGALGLLLYSLLFERWEPHFSAASIFYILFSGIVASALAFLLWTHILTRMEASKASVTLLLVPIIGVVSGWIFLHEELKAATLLGIFLVLTGIWIVNRSGTPKPQ</sequence>
<evidence type="ECO:0000256" key="6">
    <source>
        <dbReference type="ARBA" id="ARBA00023136"/>
    </source>
</evidence>
<name>A0A0D7WZB3_9BACL</name>
<dbReference type="AlphaFoldDB" id="A0A0D7WZB3"/>
<feature type="transmembrane region" description="Helical" evidence="7">
    <location>
        <begin position="88"/>
        <end position="108"/>
    </location>
</feature>
<keyword evidence="5 7" id="KW-1133">Transmembrane helix</keyword>
<dbReference type="InterPro" id="IPR000620">
    <property type="entry name" value="EamA_dom"/>
</dbReference>
<feature type="transmembrane region" description="Helical" evidence="7">
    <location>
        <begin position="203"/>
        <end position="222"/>
    </location>
</feature>
<dbReference type="GO" id="GO:0005886">
    <property type="term" value="C:plasma membrane"/>
    <property type="evidence" value="ECO:0007669"/>
    <property type="project" value="UniProtKB-SubCell"/>
</dbReference>
<evidence type="ECO:0000313" key="10">
    <source>
        <dbReference type="Proteomes" id="UP000032534"/>
    </source>
</evidence>
<dbReference type="PANTHER" id="PTHR32322:SF18">
    <property type="entry name" value="S-ADENOSYLMETHIONINE_S-ADENOSYLHOMOCYSTEINE TRANSPORTER"/>
    <property type="match status" value="1"/>
</dbReference>
<dbReference type="Proteomes" id="UP000032534">
    <property type="component" value="Unassembled WGS sequence"/>
</dbReference>
<protein>
    <submittedName>
        <fullName evidence="9">Membrane protein</fullName>
    </submittedName>
</protein>
<proteinExistence type="inferred from homology"/>
<dbReference type="RefSeq" id="WP_044647129.1">
    <property type="nucleotide sequence ID" value="NZ_JTHP01000033.1"/>
</dbReference>
<keyword evidence="3" id="KW-1003">Cell membrane</keyword>
<dbReference type="OrthoDB" id="67135at2"/>
<organism evidence="9 10">
    <name type="scientific">Paenibacillus terrae</name>
    <dbReference type="NCBI Taxonomy" id="159743"/>
    <lineage>
        <taxon>Bacteria</taxon>
        <taxon>Bacillati</taxon>
        <taxon>Bacillota</taxon>
        <taxon>Bacilli</taxon>
        <taxon>Bacillales</taxon>
        <taxon>Paenibacillaceae</taxon>
        <taxon>Paenibacillus</taxon>
    </lineage>
</organism>
<dbReference type="PANTHER" id="PTHR32322">
    <property type="entry name" value="INNER MEMBRANE TRANSPORTER"/>
    <property type="match status" value="1"/>
</dbReference>
<dbReference type="EMBL" id="JTHP01000033">
    <property type="protein sequence ID" value="KJD44536.1"/>
    <property type="molecule type" value="Genomic_DNA"/>
</dbReference>
<evidence type="ECO:0000313" key="9">
    <source>
        <dbReference type="EMBL" id="KJD44536.1"/>
    </source>
</evidence>
<dbReference type="SUPFAM" id="SSF103481">
    <property type="entry name" value="Multidrug resistance efflux transporter EmrE"/>
    <property type="match status" value="2"/>
</dbReference>
<feature type="transmembrane region" description="Helical" evidence="7">
    <location>
        <begin position="29"/>
        <end position="50"/>
    </location>
</feature>
<comment type="similarity">
    <text evidence="2">Belongs to the EamA transporter family.</text>
</comment>
<feature type="transmembrane region" description="Helical" evidence="7">
    <location>
        <begin position="62"/>
        <end position="82"/>
    </location>
</feature>
<feature type="transmembrane region" description="Helical" evidence="7">
    <location>
        <begin position="143"/>
        <end position="161"/>
    </location>
</feature>
<dbReference type="InterPro" id="IPR050638">
    <property type="entry name" value="AA-Vitamin_Transporters"/>
</dbReference>
<keyword evidence="10" id="KW-1185">Reference proteome</keyword>
<keyword evidence="6 7" id="KW-0472">Membrane</keyword>
<evidence type="ECO:0000256" key="3">
    <source>
        <dbReference type="ARBA" id="ARBA00022475"/>
    </source>
</evidence>
<accession>A0A0D7WZB3</accession>
<dbReference type="PATRIC" id="fig|159743.3.peg.3608"/>
<evidence type="ECO:0000256" key="1">
    <source>
        <dbReference type="ARBA" id="ARBA00004651"/>
    </source>
</evidence>
<dbReference type="Gene3D" id="1.10.3730.20">
    <property type="match status" value="1"/>
</dbReference>
<feature type="transmembrane region" description="Helical" evidence="7">
    <location>
        <begin position="173"/>
        <end position="191"/>
    </location>
</feature>
<feature type="domain" description="EamA" evidence="8">
    <location>
        <begin position="142"/>
        <end position="276"/>
    </location>
</feature>
<evidence type="ECO:0000256" key="5">
    <source>
        <dbReference type="ARBA" id="ARBA00022989"/>
    </source>
</evidence>
<keyword evidence="4 7" id="KW-0812">Transmembrane</keyword>
<gene>
    <name evidence="9" type="ORF">QD47_16235</name>
</gene>
<comment type="caution">
    <text evidence="9">The sequence shown here is derived from an EMBL/GenBank/DDBJ whole genome shotgun (WGS) entry which is preliminary data.</text>
</comment>
<evidence type="ECO:0000256" key="7">
    <source>
        <dbReference type="SAM" id="Phobius"/>
    </source>
</evidence>
<feature type="transmembrane region" description="Helical" evidence="7">
    <location>
        <begin position="259"/>
        <end position="276"/>
    </location>
</feature>
<reference evidence="9 10" key="1">
    <citation type="submission" date="2014-11" db="EMBL/GenBank/DDBJ databases">
        <title>Draft Genome Sequences of Paenibacillus polymyxa NRRL B-30509 and Paenibacillus terrae NRRL B-30644, Strains from a Poultry Environment that Produce Tridecaptin A and Paenicidins.</title>
        <authorList>
            <person name="van Belkum M.J."/>
            <person name="Lohans C.T."/>
            <person name="Vederas J.C."/>
        </authorList>
    </citation>
    <scope>NUCLEOTIDE SEQUENCE [LARGE SCALE GENOMIC DNA]</scope>
    <source>
        <strain evidence="9 10">NRRL B-30644</strain>
    </source>
</reference>
<feature type="transmembrane region" description="Helical" evidence="7">
    <location>
        <begin position="234"/>
        <end position="253"/>
    </location>
</feature>
<dbReference type="Pfam" id="PF00892">
    <property type="entry name" value="EamA"/>
    <property type="match status" value="2"/>
</dbReference>